<keyword evidence="1" id="KW-0472">Membrane</keyword>
<name>A0ABT5FDS5_9GAMM</name>
<protein>
    <submittedName>
        <fullName evidence="2">DUF6338 family protein</fullName>
    </submittedName>
</protein>
<sequence>MNIWELDKLYLFILFVVPGFIALKTYELCFPNIQKDSSKQLIDAATYSCVNYAFMFIFIRWVEMSEMQTQSPNLYVLFYFFVIFISPILLVLSWRKVRSTNLVQSKAPHPTGKPWDYVFSKREPYWVKVTLKDGKILGGLYSSKSFASSNPEPEQIYLEQTWVLDKDGAFERAKNDTAGILILSAEISHVELRKVKYD</sequence>
<dbReference type="EMBL" id="JAQOMS010000002">
    <property type="protein sequence ID" value="MDC2889496.1"/>
    <property type="molecule type" value="Genomic_DNA"/>
</dbReference>
<proteinExistence type="predicted"/>
<keyword evidence="1" id="KW-1133">Transmembrane helix</keyword>
<feature type="transmembrane region" description="Helical" evidence="1">
    <location>
        <begin position="41"/>
        <end position="62"/>
    </location>
</feature>
<reference evidence="2 3" key="1">
    <citation type="submission" date="2023-01" db="EMBL/GenBank/DDBJ databases">
        <title>Psychrosphaera sp. nov., isolated from marine algae.</title>
        <authorList>
            <person name="Bayburt H."/>
            <person name="Choi B.J."/>
            <person name="Kim J.M."/>
            <person name="Choi D.G."/>
            <person name="Jeon C.O."/>
        </authorList>
    </citation>
    <scope>NUCLEOTIDE SEQUENCE [LARGE SCALE GENOMIC DNA]</scope>
    <source>
        <strain evidence="2 3">G1-22</strain>
    </source>
</reference>
<evidence type="ECO:0000313" key="2">
    <source>
        <dbReference type="EMBL" id="MDC2889496.1"/>
    </source>
</evidence>
<organism evidence="2 3">
    <name type="scientific">Psychrosphaera algicola</name>
    <dbReference type="NCBI Taxonomy" id="3023714"/>
    <lineage>
        <taxon>Bacteria</taxon>
        <taxon>Pseudomonadati</taxon>
        <taxon>Pseudomonadota</taxon>
        <taxon>Gammaproteobacteria</taxon>
        <taxon>Alteromonadales</taxon>
        <taxon>Pseudoalteromonadaceae</taxon>
        <taxon>Psychrosphaera</taxon>
    </lineage>
</organism>
<dbReference type="Pfam" id="PF19865">
    <property type="entry name" value="DUF6338"/>
    <property type="match status" value="1"/>
</dbReference>
<keyword evidence="3" id="KW-1185">Reference proteome</keyword>
<evidence type="ECO:0000313" key="3">
    <source>
        <dbReference type="Proteomes" id="UP001528411"/>
    </source>
</evidence>
<gene>
    <name evidence="2" type="ORF">PN838_12835</name>
</gene>
<dbReference type="Proteomes" id="UP001528411">
    <property type="component" value="Unassembled WGS sequence"/>
</dbReference>
<dbReference type="RefSeq" id="WP_272180920.1">
    <property type="nucleotide sequence ID" value="NZ_JAQOMS010000002.1"/>
</dbReference>
<feature type="transmembrane region" description="Helical" evidence="1">
    <location>
        <begin position="12"/>
        <end position="29"/>
    </location>
</feature>
<evidence type="ECO:0000256" key="1">
    <source>
        <dbReference type="SAM" id="Phobius"/>
    </source>
</evidence>
<keyword evidence="1" id="KW-0812">Transmembrane</keyword>
<feature type="transmembrane region" description="Helical" evidence="1">
    <location>
        <begin position="74"/>
        <end position="94"/>
    </location>
</feature>
<accession>A0ABT5FDS5</accession>
<comment type="caution">
    <text evidence="2">The sequence shown here is derived from an EMBL/GenBank/DDBJ whole genome shotgun (WGS) entry which is preliminary data.</text>
</comment>
<dbReference type="InterPro" id="IPR045919">
    <property type="entry name" value="DUF6338"/>
</dbReference>